<comment type="subcellular location">
    <subcellularLocation>
        <location evidence="1">Endomembrane system</location>
        <topology evidence="1">Multi-pass membrane protein</topology>
    </subcellularLocation>
</comment>
<evidence type="ECO:0000313" key="7">
    <source>
        <dbReference type="EMBL" id="KMV19119.1"/>
    </source>
</evidence>
<dbReference type="Pfam" id="PF04191">
    <property type="entry name" value="PEMT"/>
    <property type="match status" value="1"/>
</dbReference>
<dbReference type="AlphaFoldDB" id="A0A0J8X117"/>
<dbReference type="Proteomes" id="UP000037594">
    <property type="component" value="Unassembled WGS sequence"/>
</dbReference>
<dbReference type="PANTHER" id="PTHR12714:SF9">
    <property type="entry name" value="PROTEIN-S-ISOPRENYLCYSTEINE O-METHYLTRANSFERASE"/>
    <property type="match status" value="1"/>
</dbReference>
<dbReference type="RefSeq" id="WP_019343366.1">
    <property type="nucleotide sequence ID" value="NZ_AGSZ01000038.1"/>
</dbReference>
<evidence type="ECO:0000256" key="1">
    <source>
        <dbReference type="ARBA" id="ARBA00004127"/>
    </source>
</evidence>
<reference evidence="9 13" key="3">
    <citation type="submission" date="2016-01" db="EMBL/GenBank/DDBJ databases">
        <title>The new phylogeny of the genus Mycobacterium.</title>
        <authorList>
            <person name="Tarcisio F."/>
            <person name="Conor M."/>
            <person name="Antonella G."/>
            <person name="Elisabetta G."/>
            <person name="Giulia F.S."/>
            <person name="Sara T."/>
            <person name="Anna F."/>
            <person name="Clotilde B."/>
            <person name="Roberto B."/>
            <person name="Veronica D.S."/>
            <person name="Fabio R."/>
            <person name="Monica P."/>
            <person name="Olivier J."/>
            <person name="Enrico T."/>
            <person name="Nicola S."/>
        </authorList>
    </citation>
    <scope>NUCLEOTIDE SEQUENCE [LARGE SCALE GENOMIC DNA]</scope>
    <source>
        <strain evidence="9 13">CCUG 50187</strain>
    </source>
</reference>
<gene>
    <name evidence="8" type="ORF">A5726_07515</name>
    <name evidence="7" type="ORF">ACT17_06575</name>
    <name evidence="9" type="ORF">AWB98_26825</name>
    <name evidence="6" type="ORF">BN970_06936</name>
</gene>
<keyword evidence="13" id="KW-1185">Reference proteome</keyword>
<keyword evidence="4 5" id="KW-0472">Membrane</keyword>
<keyword evidence="7" id="KW-0808">Transferase</keyword>
<organism evidence="7 10">
    <name type="scientific">Mycolicibacterium conceptionense</name>
    <dbReference type="NCBI Taxonomy" id="451644"/>
    <lineage>
        <taxon>Bacteria</taxon>
        <taxon>Bacillati</taxon>
        <taxon>Actinomycetota</taxon>
        <taxon>Actinomycetes</taxon>
        <taxon>Mycobacteriales</taxon>
        <taxon>Mycobacteriaceae</taxon>
        <taxon>Mycolicibacterium</taxon>
    </lineage>
</organism>
<evidence type="ECO:0000256" key="5">
    <source>
        <dbReference type="SAM" id="Phobius"/>
    </source>
</evidence>
<dbReference type="EMBL" id="LFOD01000004">
    <property type="protein sequence ID" value="KMV19119.1"/>
    <property type="molecule type" value="Genomic_DNA"/>
</dbReference>
<feature type="transmembrane region" description="Helical" evidence="5">
    <location>
        <begin position="6"/>
        <end position="22"/>
    </location>
</feature>
<dbReference type="GO" id="GO:0032259">
    <property type="term" value="P:methylation"/>
    <property type="evidence" value="ECO:0007669"/>
    <property type="project" value="UniProtKB-KW"/>
</dbReference>
<evidence type="ECO:0000313" key="12">
    <source>
        <dbReference type="Proteomes" id="UP000182227"/>
    </source>
</evidence>
<dbReference type="EMBL" id="LZHX01000026">
    <property type="protein sequence ID" value="OBF25494.1"/>
    <property type="molecule type" value="Genomic_DNA"/>
</dbReference>
<evidence type="ECO:0000313" key="9">
    <source>
        <dbReference type="EMBL" id="ORV21671.1"/>
    </source>
</evidence>
<evidence type="ECO:0000313" key="8">
    <source>
        <dbReference type="EMBL" id="OBF25494.1"/>
    </source>
</evidence>
<reference evidence="8 11" key="4">
    <citation type="submission" date="2016-06" db="EMBL/GenBank/DDBJ databases">
        <authorList>
            <person name="Kjaerup R.B."/>
            <person name="Dalgaard T.S."/>
            <person name="Juul-Madsen H.R."/>
        </authorList>
    </citation>
    <scope>NUCLEOTIDE SEQUENCE [LARGE SCALE GENOMIC DNA]</scope>
    <source>
        <strain evidence="8 11">ACS1953</strain>
    </source>
</reference>
<evidence type="ECO:0000313" key="11">
    <source>
        <dbReference type="Proteomes" id="UP000093779"/>
    </source>
</evidence>
<keyword evidence="7" id="KW-0489">Methyltransferase</keyword>
<feature type="transmembrane region" description="Helical" evidence="5">
    <location>
        <begin position="80"/>
        <end position="99"/>
    </location>
</feature>
<proteinExistence type="predicted"/>
<evidence type="ECO:0000256" key="3">
    <source>
        <dbReference type="ARBA" id="ARBA00022989"/>
    </source>
</evidence>
<evidence type="ECO:0000313" key="10">
    <source>
        <dbReference type="Proteomes" id="UP000037594"/>
    </source>
</evidence>
<keyword evidence="2 5" id="KW-0812">Transmembrane</keyword>
<dbReference type="Proteomes" id="UP000182227">
    <property type="component" value="Unassembled WGS sequence"/>
</dbReference>
<dbReference type="EMBL" id="CTEF01000009">
    <property type="protein sequence ID" value="CQD25138.1"/>
    <property type="molecule type" value="Genomic_DNA"/>
</dbReference>
<dbReference type="Gene3D" id="1.20.120.1630">
    <property type="match status" value="1"/>
</dbReference>
<evidence type="ECO:0000256" key="2">
    <source>
        <dbReference type="ARBA" id="ARBA00022692"/>
    </source>
</evidence>
<accession>A0A0J8X117</accession>
<evidence type="ECO:0000256" key="4">
    <source>
        <dbReference type="ARBA" id="ARBA00023136"/>
    </source>
</evidence>
<dbReference type="GeneID" id="44299121"/>
<evidence type="ECO:0000313" key="6">
    <source>
        <dbReference type="EMBL" id="CQD25138.1"/>
    </source>
</evidence>
<dbReference type="Proteomes" id="UP000093779">
    <property type="component" value="Unassembled WGS sequence"/>
</dbReference>
<dbReference type="PATRIC" id="fig|451644.5.peg.1351"/>
<dbReference type="PANTHER" id="PTHR12714">
    <property type="entry name" value="PROTEIN-S ISOPRENYLCYSTEINE O-METHYLTRANSFERASE"/>
    <property type="match status" value="1"/>
</dbReference>
<name>A0A0J8X117_9MYCO</name>
<keyword evidence="3 5" id="KW-1133">Transmembrane helix</keyword>
<reference evidence="7 10" key="2">
    <citation type="submission" date="2015-06" db="EMBL/GenBank/DDBJ databases">
        <title>Genome sequence of Mycobacterium conceptionense strain MLE.</title>
        <authorList>
            <person name="Greninger A.L."/>
            <person name="Cunningham G."/>
            <person name="Chiu C.Y."/>
            <person name="Miller S."/>
        </authorList>
    </citation>
    <scope>NUCLEOTIDE SEQUENCE [LARGE SCALE GENOMIC DNA]</scope>
    <source>
        <strain evidence="7 10">MLE</strain>
    </source>
</reference>
<dbReference type="InterPro" id="IPR007318">
    <property type="entry name" value="Phopholipid_MeTrfase"/>
</dbReference>
<dbReference type="EMBL" id="LQOP01000029">
    <property type="protein sequence ID" value="ORV21671.1"/>
    <property type="molecule type" value="Genomic_DNA"/>
</dbReference>
<reference evidence="6 12" key="1">
    <citation type="submission" date="2015-03" db="EMBL/GenBank/DDBJ databases">
        <authorList>
            <person name="Murphy D."/>
        </authorList>
    </citation>
    <scope>NUCLEOTIDE SEQUENCE [LARGE SCALE GENOMIC DNA]</scope>
    <source>
        <strain evidence="6 12">D16</strain>
    </source>
</reference>
<evidence type="ECO:0000313" key="13">
    <source>
        <dbReference type="Proteomes" id="UP000193811"/>
    </source>
</evidence>
<dbReference type="Proteomes" id="UP000193811">
    <property type="component" value="Unassembled WGS sequence"/>
</dbReference>
<protein>
    <submittedName>
        <fullName evidence="7">Isoprenylcysteine carboxyl methyltransferase</fullName>
    </submittedName>
    <submittedName>
        <fullName evidence="6">Protein-S-isoprenylcysteine methyltransferase</fullName>
    </submittedName>
</protein>
<dbReference type="GO" id="GO:0012505">
    <property type="term" value="C:endomembrane system"/>
    <property type="evidence" value="ECO:0007669"/>
    <property type="project" value="UniProtKB-SubCell"/>
</dbReference>
<dbReference type="OrthoDB" id="941586at2"/>
<sequence length="200" mass="21307">MPITALALYLVFALLGFGWRSWTQYRHTGSTGFRGINGRPGSLEWLAGAGFIAAILAGLAAPLLQLLGILDPVGTLEVPWIQTTGTVLAVAGIGATLYAQRDMGASWRIGVDPSETTPLVRHGVFSLARNPIFTAMLTFAAGITLMTPNPLALAAFGALAVTIELQVRVVEEPYLTATHGQAYRDYCETVGRFVPHIGRA</sequence>
<feature type="transmembrane region" description="Helical" evidence="5">
    <location>
        <begin position="43"/>
        <end position="68"/>
    </location>
</feature>
<dbReference type="GO" id="GO:0008168">
    <property type="term" value="F:methyltransferase activity"/>
    <property type="evidence" value="ECO:0007669"/>
    <property type="project" value="UniProtKB-KW"/>
</dbReference>